<feature type="region of interest" description="Disordered" evidence="4">
    <location>
        <begin position="111"/>
        <end position="178"/>
    </location>
</feature>
<feature type="domain" description="TFIIS N-terminal" evidence="5">
    <location>
        <begin position="33"/>
        <end position="107"/>
    </location>
</feature>
<dbReference type="Pfam" id="PF08711">
    <property type="entry name" value="Med26"/>
    <property type="match status" value="1"/>
</dbReference>
<dbReference type="AlphaFoldDB" id="A0AAE0ELE9"/>
<dbReference type="InterPro" id="IPR003617">
    <property type="entry name" value="TFIIS/CRSP70_N_sub"/>
</dbReference>
<dbReference type="SUPFAM" id="SSF46942">
    <property type="entry name" value="Elongation factor TFIIS domain 2"/>
    <property type="match status" value="1"/>
</dbReference>
<dbReference type="GO" id="GO:0005634">
    <property type="term" value="C:nucleus"/>
    <property type="evidence" value="ECO:0007669"/>
    <property type="project" value="UniProtKB-SubCell"/>
</dbReference>
<dbReference type="InterPro" id="IPR035441">
    <property type="entry name" value="TFIIS/LEDGF_dom_sf"/>
</dbReference>
<protein>
    <recommendedName>
        <fullName evidence="5">TFIIS N-terminal domain-containing protein</fullName>
    </recommendedName>
</protein>
<gene>
    <name evidence="6" type="ORF">CYMTET_56859</name>
</gene>
<dbReference type="Gene3D" id="1.20.930.10">
    <property type="entry name" value="Conserved domain common to transcription factors TFIIS, elongin A, CRSP70"/>
    <property type="match status" value="1"/>
</dbReference>
<comment type="subcellular location">
    <subcellularLocation>
        <location evidence="1 3">Nucleus</location>
    </subcellularLocation>
</comment>
<dbReference type="SUPFAM" id="SSF47676">
    <property type="entry name" value="Conserved domain common to transcription factors TFIIS, elongin A, CRSP70"/>
    <property type="match status" value="1"/>
</dbReference>
<evidence type="ECO:0000256" key="3">
    <source>
        <dbReference type="PROSITE-ProRule" id="PRU00649"/>
    </source>
</evidence>
<organism evidence="6 7">
    <name type="scientific">Cymbomonas tetramitiformis</name>
    <dbReference type="NCBI Taxonomy" id="36881"/>
    <lineage>
        <taxon>Eukaryota</taxon>
        <taxon>Viridiplantae</taxon>
        <taxon>Chlorophyta</taxon>
        <taxon>Pyramimonadophyceae</taxon>
        <taxon>Pyramimonadales</taxon>
        <taxon>Pyramimonadaceae</taxon>
        <taxon>Cymbomonas</taxon>
    </lineage>
</organism>
<keyword evidence="2 3" id="KW-0539">Nucleus</keyword>
<reference evidence="6 7" key="1">
    <citation type="journal article" date="2015" name="Genome Biol. Evol.">
        <title>Comparative Genomics of a Bacterivorous Green Alga Reveals Evolutionary Causalities and Consequences of Phago-Mixotrophic Mode of Nutrition.</title>
        <authorList>
            <person name="Burns J.A."/>
            <person name="Paasch A."/>
            <person name="Narechania A."/>
            <person name="Kim E."/>
        </authorList>
    </citation>
    <scope>NUCLEOTIDE SEQUENCE [LARGE SCALE GENOMIC DNA]</scope>
    <source>
        <strain evidence="6 7">PLY_AMNH</strain>
    </source>
</reference>
<sequence>MEHHKRKRQGTLFDCKKVVVLDNGSSALCFTTEDIEGCKEKLLDERATPKELLQTLGKLSSYIVSASVLAETKVGSVVKRLRKHQDLDVSRVALNLFHKWRNQIFQEIPTEGTRTLTTGGSRVSGATACSSGASNVRPIPQQRDWRSSSGAVDSDARRLTPGNVSAPQGRAKAKQPAVQGHIDLARLRGCSREESDASNVATGCSRGPRPAAGGRQLQEDPGGLNAGYVPLVVSARGAPSTRPTVRAPSERFEARKQKKLELEEALLGESSSGSCTPPSQQSGEKSAIAVLVETIELEVHSRFKERELQQYLTKMGVLSSSLRANPELRTAVLCGWMDPRRLVCCPEPQLVPGNFR</sequence>
<dbReference type="Proteomes" id="UP001190700">
    <property type="component" value="Unassembled WGS sequence"/>
</dbReference>
<feature type="compositionally biased region" description="Polar residues" evidence="4">
    <location>
        <begin position="112"/>
        <end position="121"/>
    </location>
</feature>
<name>A0AAE0ELE9_9CHLO</name>
<evidence type="ECO:0000256" key="4">
    <source>
        <dbReference type="SAM" id="MobiDB-lite"/>
    </source>
</evidence>
<comment type="caution">
    <text evidence="6">The sequence shown here is derived from an EMBL/GenBank/DDBJ whole genome shotgun (WGS) entry which is preliminary data.</text>
</comment>
<feature type="region of interest" description="Disordered" evidence="4">
    <location>
        <begin position="190"/>
        <end position="223"/>
    </location>
</feature>
<dbReference type="SMART" id="SM00509">
    <property type="entry name" value="TFS2N"/>
    <property type="match status" value="1"/>
</dbReference>
<dbReference type="EMBL" id="LGRX02035886">
    <property type="protein sequence ID" value="KAK3232808.1"/>
    <property type="molecule type" value="Genomic_DNA"/>
</dbReference>
<dbReference type="InterPro" id="IPR036575">
    <property type="entry name" value="TFIIS_cen_dom_sf"/>
</dbReference>
<proteinExistence type="predicted"/>
<evidence type="ECO:0000313" key="7">
    <source>
        <dbReference type="Proteomes" id="UP001190700"/>
    </source>
</evidence>
<evidence type="ECO:0000256" key="2">
    <source>
        <dbReference type="ARBA" id="ARBA00023242"/>
    </source>
</evidence>
<dbReference type="PROSITE" id="PS51319">
    <property type="entry name" value="TFIIS_N"/>
    <property type="match status" value="1"/>
</dbReference>
<dbReference type="GO" id="GO:0006351">
    <property type="term" value="P:DNA-templated transcription"/>
    <property type="evidence" value="ECO:0007669"/>
    <property type="project" value="InterPro"/>
</dbReference>
<dbReference type="Gene3D" id="1.10.472.30">
    <property type="entry name" value="Transcription elongation factor S-II, central domain"/>
    <property type="match status" value="1"/>
</dbReference>
<evidence type="ECO:0000313" key="6">
    <source>
        <dbReference type="EMBL" id="KAK3232808.1"/>
    </source>
</evidence>
<accession>A0AAE0ELE9</accession>
<keyword evidence="7" id="KW-1185">Reference proteome</keyword>
<dbReference type="InterPro" id="IPR017923">
    <property type="entry name" value="TFIIS_N"/>
</dbReference>
<evidence type="ECO:0000259" key="5">
    <source>
        <dbReference type="PROSITE" id="PS51319"/>
    </source>
</evidence>
<evidence type="ECO:0000256" key="1">
    <source>
        <dbReference type="ARBA" id="ARBA00004123"/>
    </source>
</evidence>